<reference evidence="2 3" key="1">
    <citation type="journal article" date="2014" name="PLoS Genet.">
        <title>The Genome of Spironucleus salmonicida Highlights a Fish Pathogen Adapted to Fluctuating Environments.</title>
        <authorList>
            <person name="Xu F."/>
            <person name="Jerlstrom-Hultqvist J."/>
            <person name="Einarsson E."/>
            <person name="Astvaldsson A."/>
            <person name="Svard S.G."/>
            <person name="Andersson J.O."/>
        </authorList>
    </citation>
    <scope>NUCLEOTIDE SEQUENCE</scope>
    <source>
        <strain evidence="3">ATCC 50377</strain>
    </source>
</reference>
<dbReference type="EMBL" id="KI546159">
    <property type="protein sequence ID" value="EST42525.1"/>
    <property type="molecule type" value="Genomic_DNA"/>
</dbReference>
<evidence type="ECO:0000256" key="1">
    <source>
        <dbReference type="SAM" id="MobiDB-lite"/>
    </source>
</evidence>
<proteinExistence type="predicted"/>
<feature type="compositionally biased region" description="Basic and acidic residues" evidence="1">
    <location>
        <begin position="185"/>
        <end position="204"/>
    </location>
</feature>
<dbReference type="EMBL" id="AUWU02000008">
    <property type="protein sequence ID" value="KAH0569994.1"/>
    <property type="molecule type" value="Genomic_DNA"/>
</dbReference>
<evidence type="ECO:0000313" key="3">
    <source>
        <dbReference type="EMBL" id="KAH0569994.1"/>
    </source>
</evidence>
<reference evidence="3" key="2">
    <citation type="submission" date="2020-12" db="EMBL/GenBank/DDBJ databases">
        <title>New Spironucleus salmonicida genome in near-complete chromosomes.</title>
        <authorList>
            <person name="Xu F."/>
            <person name="Kurt Z."/>
            <person name="Jimenez-Gonzalez A."/>
            <person name="Astvaldsson A."/>
            <person name="Andersson J.O."/>
            <person name="Svard S.G."/>
        </authorList>
    </citation>
    <scope>NUCLEOTIDE SEQUENCE</scope>
    <source>
        <strain evidence="3">ATCC 50377</strain>
    </source>
</reference>
<name>V6LDD7_9EUKA</name>
<keyword evidence="4" id="KW-1185">Reference proteome</keyword>
<dbReference type="Proteomes" id="UP000018208">
    <property type="component" value="Unassembled WGS sequence"/>
</dbReference>
<feature type="region of interest" description="Disordered" evidence="1">
    <location>
        <begin position="182"/>
        <end position="218"/>
    </location>
</feature>
<organism evidence="2">
    <name type="scientific">Spironucleus salmonicida</name>
    <dbReference type="NCBI Taxonomy" id="348837"/>
    <lineage>
        <taxon>Eukaryota</taxon>
        <taxon>Metamonada</taxon>
        <taxon>Diplomonadida</taxon>
        <taxon>Hexamitidae</taxon>
        <taxon>Hexamitinae</taxon>
        <taxon>Spironucleus</taxon>
    </lineage>
</organism>
<gene>
    <name evidence="2" type="ORF">SS50377_17838</name>
    <name evidence="3" type="ORF">SS50377_27968</name>
</gene>
<protein>
    <submittedName>
        <fullName evidence="2">Uncharacterized protein</fullName>
    </submittedName>
</protein>
<evidence type="ECO:0000313" key="4">
    <source>
        <dbReference type="Proteomes" id="UP000018208"/>
    </source>
</evidence>
<evidence type="ECO:0000313" key="2">
    <source>
        <dbReference type="EMBL" id="EST42525.1"/>
    </source>
</evidence>
<accession>V6LDD7</accession>
<sequence length="218" mass="25075">MKSSPLARSVELQAPALPALSPQRFRSPHRVMQQQRMIQTAQSFSLQALPALQPRRALPNASQEQVRAPTRQPEDAFHLDLFTQRYLFAEPESKLERIKDLRAFGDMTREFFSLDGPFFVRFIVTNFARFRPDVRVGPTASLAMEKDLLSKSVLKPARNICIDIAAGTLEAKMAQLKQQQKSALRKMDLRRERQRRERETEISETKVSFDCADDEAER</sequence>
<dbReference type="AlphaFoldDB" id="V6LDD7"/>
<dbReference type="VEuPathDB" id="GiardiaDB:SS50377_27968"/>